<sequence>MVKLLQDIENALDIFVGRKCYSAKNKILFLEGLCLILVGDKQKGATLVDHAIAVAVYVDDVEEKLFFKQMLKKYVT</sequence>
<protein>
    <submittedName>
        <fullName evidence="1">Uncharacterized protein</fullName>
    </submittedName>
</protein>
<dbReference type="Proteomes" id="UP000051324">
    <property type="component" value="Unassembled WGS sequence"/>
</dbReference>
<dbReference type="AlphaFoldDB" id="A0A0R1TQG1"/>
<reference evidence="1 2" key="1">
    <citation type="journal article" date="2015" name="Genome Announc.">
        <title>Expanding the biotechnology potential of lactobacilli through comparative genomics of 213 strains and associated genera.</title>
        <authorList>
            <person name="Sun Z."/>
            <person name="Harris H.M."/>
            <person name="McCann A."/>
            <person name="Guo C."/>
            <person name="Argimon S."/>
            <person name="Zhang W."/>
            <person name="Yang X."/>
            <person name="Jeffery I.B."/>
            <person name="Cooney J.C."/>
            <person name="Kagawa T.F."/>
            <person name="Liu W."/>
            <person name="Song Y."/>
            <person name="Salvetti E."/>
            <person name="Wrobel A."/>
            <person name="Rasinkangas P."/>
            <person name="Parkhill J."/>
            <person name="Rea M.C."/>
            <person name="O'Sullivan O."/>
            <person name="Ritari J."/>
            <person name="Douillard F.P."/>
            <person name="Paul Ross R."/>
            <person name="Yang R."/>
            <person name="Briner A.E."/>
            <person name="Felis G.E."/>
            <person name="de Vos W.M."/>
            <person name="Barrangou R."/>
            <person name="Klaenhammer T.R."/>
            <person name="Caufield P.W."/>
            <person name="Cui Y."/>
            <person name="Zhang H."/>
            <person name="O'Toole P.W."/>
        </authorList>
    </citation>
    <scope>NUCLEOTIDE SEQUENCE [LARGE SCALE GENOMIC DNA]</scope>
    <source>
        <strain evidence="1 2">DSM 16634</strain>
    </source>
</reference>
<dbReference type="STRING" id="1423724.FC32_GL000845"/>
<accession>A0A0R1TQG1</accession>
<evidence type="ECO:0000313" key="2">
    <source>
        <dbReference type="Proteomes" id="UP000051324"/>
    </source>
</evidence>
<evidence type="ECO:0000313" key="1">
    <source>
        <dbReference type="EMBL" id="KRL83591.1"/>
    </source>
</evidence>
<gene>
    <name evidence="1" type="ORF">FC32_GL000845</name>
</gene>
<comment type="caution">
    <text evidence="1">The sequence shown here is derived from an EMBL/GenBank/DDBJ whole genome shotgun (WGS) entry which is preliminary data.</text>
</comment>
<name>A0A0R1TQG1_9LACO</name>
<proteinExistence type="predicted"/>
<organism evidence="1 2">
    <name type="scientific">Ligilactobacillus apodemi DSM 16634 = JCM 16172</name>
    <dbReference type="NCBI Taxonomy" id="1423724"/>
    <lineage>
        <taxon>Bacteria</taxon>
        <taxon>Bacillati</taxon>
        <taxon>Bacillota</taxon>
        <taxon>Bacilli</taxon>
        <taxon>Lactobacillales</taxon>
        <taxon>Lactobacillaceae</taxon>
        <taxon>Ligilactobacillus</taxon>
    </lineage>
</organism>
<dbReference type="PATRIC" id="fig|1423724.4.peg.884"/>
<keyword evidence="2" id="KW-1185">Reference proteome</keyword>
<dbReference type="EMBL" id="AZFT01000053">
    <property type="protein sequence ID" value="KRL83591.1"/>
    <property type="molecule type" value="Genomic_DNA"/>
</dbReference>